<evidence type="ECO:0000256" key="2">
    <source>
        <dbReference type="SAM" id="MobiDB-lite"/>
    </source>
</evidence>
<feature type="compositionally biased region" description="Acidic residues" evidence="2">
    <location>
        <begin position="768"/>
        <end position="783"/>
    </location>
</feature>
<gene>
    <name evidence="3" type="primary">CNTLN</name>
</gene>
<feature type="compositionally biased region" description="Basic and acidic residues" evidence="2">
    <location>
        <begin position="819"/>
        <end position="847"/>
    </location>
</feature>
<name>A0AAX7TFS8_ASTCA</name>
<dbReference type="InterPro" id="IPR038810">
    <property type="entry name" value="CNTLN"/>
</dbReference>
<feature type="compositionally biased region" description="Polar residues" evidence="2">
    <location>
        <begin position="748"/>
        <end position="764"/>
    </location>
</feature>
<protein>
    <recommendedName>
        <fullName evidence="5">Centlein, centrosomal protein</fullName>
    </recommendedName>
</protein>
<dbReference type="Ensembl" id="ENSACLT00000061404.1">
    <property type="protein sequence ID" value="ENSACLP00000055779.1"/>
    <property type="gene ID" value="ENSACLG00000037349.1"/>
</dbReference>
<dbReference type="GO" id="GO:0005814">
    <property type="term" value="C:centriole"/>
    <property type="evidence" value="ECO:0007669"/>
    <property type="project" value="TreeGrafter"/>
</dbReference>
<organism evidence="3 4">
    <name type="scientific">Astatotilapia calliptera</name>
    <name type="common">Eastern happy</name>
    <name type="synonym">Chromis callipterus</name>
    <dbReference type="NCBI Taxonomy" id="8154"/>
    <lineage>
        <taxon>Eukaryota</taxon>
        <taxon>Metazoa</taxon>
        <taxon>Chordata</taxon>
        <taxon>Craniata</taxon>
        <taxon>Vertebrata</taxon>
        <taxon>Euteleostomi</taxon>
        <taxon>Actinopterygii</taxon>
        <taxon>Neopterygii</taxon>
        <taxon>Teleostei</taxon>
        <taxon>Neoteleostei</taxon>
        <taxon>Acanthomorphata</taxon>
        <taxon>Ovalentaria</taxon>
        <taxon>Cichlomorphae</taxon>
        <taxon>Cichliformes</taxon>
        <taxon>Cichlidae</taxon>
        <taxon>African cichlids</taxon>
        <taxon>Pseudocrenilabrinae</taxon>
        <taxon>Haplochromini</taxon>
        <taxon>Astatotilapia</taxon>
    </lineage>
</organism>
<dbReference type="Gene3D" id="1.10.287.1490">
    <property type="match status" value="1"/>
</dbReference>
<feature type="compositionally biased region" description="Polar residues" evidence="2">
    <location>
        <begin position="400"/>
        <end position="411"/>
    </location>
</feature>
<reference evidence="3 4" key="1">
    <citation type="submission" date="2018-05" db="EMBL/GenBank/DDBJ databases">
        <authorList>
            <person name="Datahose"/>
        </authorList>
    </citation>
    <scope>NUCLEOTIDE SEQUENCE</scope>
</reference>
<dbReference type="RefSeq" id="XP_026027049.1">
    <property type="nucleotide sequence ID" value="XM_026171264.1"/>
</dbReference>
<evidence type="ECO:0000313" key="3">
    <source>
        <dbReference type="Ensembl" id="ENSACLP00000055779.1"/>
    </source>
</evidence>
<dbReference type="Proteomes" id="UP000265100">
    <property type="component" value="Chromosome 6"/>
</dbReference>
<feature type="coiled-coil region" evidence="1">
    <location>
        <begin position="979"/>
        <end position="1006"/>
    </location>
</feature>
<feature type="compositionally biased region" description="Basic residues" evidence="2">
    <location>
        <begin position="733"/>
        <end position="747"/>
    </location>
</feature>
<reference evidence="3" key="4">
    <citation type="submission" date="2025-09" db="UniProtKB">
        <authorList>
            <consortium name="Ensembl"/>
        </authorList>
    </citation>
    <scope>IDENTIFICATION</scope>
</reference>
<evidence type="ECO:0000256" key="1">
    <source>
        <dbReference type="SAM" id="Coils"/>
    </source>
</evidence>
<feature type="region of interest" description="Disordered" evidence="2">
    <location>
        <begin position="375"/>
        <end position="438"/>
    </location>
</feature>
<feature type="compositionally biased region" description="Polar residues" evidence="2">
    <location>
        <begin position="801"/>
        <end position="814"/>
    </location>
</feature>
<dbReference type="GO" id="GO:0005813">
    <property type="term" value="C:centrosome"/>
    <property type="evidence" value="ECO:0007669"/>
    <property type="project" value="TreeGrafter"/>
</dbReference>
<dbReference type="GO" id="GO:0010457">
    <property type="term" value="P:centriole-centriole cohesion"/>
    <property type="evidence" value="ECO:0007669"/>
    <property type="project" value="TreeGrafter"/>
</dbReference>
<keyword evidence="1" id="KW-0175">Coiled coil</keyword>
<accession>A0AAX7TFS8</accession>
<reference evidence="3" key="3">
    <citation type="submission" date="2025-08" db="UniProtKB">
        <authorList>
            <consortium name="Ensembl"/>
        </authorList>
    </citation>
    <scope>IDENTIFICATION</scope>
</reference>
<feature type="coiled-coil region" evidence="1">
    <location>
        <begin position="1035"/>
        <end position="1132"/>
    </location>
</feature>
<keyword evidence="4" id="KW-1185">Reference proteome</keyword>
<feature type="region of interest" description="Disordered" evidence="2">
    <location>
        <begin position="733"/>
        <end position="861"/>
    </location>
</feature>
<dbReference type="GeneID" id="113024313"/>
<evidence type="ECO:0008006" key="5">
    <source>
        <dbReference type="Google" id="ProtNLM"/>
    </source>
</evidence>
<feature type="coiled-coil region" evidence="1">
    <location>
        <begin position="671"/>
        <end position="698"/>
    </location>
</feature>
<feature type="coiled-coil region" evidence="1">
    <location>
        <begin position="73"/>
        <end position="208"/>
    </location>
</feature>
<feature type="coiled-coil region" evidence="1">
    <location>
        <begin position="863"/>
        <end position="946"/>
    </location>
</feature>
<dbReference type="PANTHER" id="PTHR18957">
    <property type="entry name" value="CENTLEIN"/>
    <property type="match status" value="1"/>
</dbReference>
<proteinExistence type="predicted"/>
<feature type="compositionally biased region" description="Polar residues" evidence="2">
    <location>
        <begin position="380"/>
        <end position="391"/>
    </location>
</feature>
<feature type="coiled-coil region" evidence="1">
    <location>
        <begin position="318"/>
        <end position="345"/>
    </location>
</feature>
<feature type="coiled-coil region" evidence="1">
    <location>
        <begin position="593"/>
        <end position="641"/>
    </location>
</feature>
<reference evidence="4" key="2">
    <citation type="submission" date="2023-03" db="EMBL/GenBank/DDBJ databases">
        <authorList>
            <consortium name="Wellcome Sanger Institute Data Sharing"/>
        </authorList>
    </citation>
    <scope>NUCLEOTIDE SEQUENCE [LARGE SCALE GENOMIC DNA]</scope>
</reference>
<evidence type="ECO:0000313" key="4">
    <source>
        <dbReference type="Proteomes" id="UP000265100"/>
    </source>
</evidence>
<dbReference type="GeneTree" id="ENSGT00440000034932"/>
<sequence length="1304" mass="148907">MSSKDDARTLVLEEQVKTLSDELLQCQADKEFVWSLWKRLQVANPDLTQAVSLVVEREKHKAEIKDRKVLEILQSKDYKIQELEQRVTGQQQEINGLLQRRTAEEESDLMKKELTALREQLVNKSQELEEMKTKCRRKEEEERQVVQALEEEKEGLASRCAALQADLEENQRQANSQRDQRDTAQTRIKDLEEKLHNTCQELTALQSHSSSLEALLSSKDTELATKHEQLDHLCRDFAEVQTLYRRSTEHAAEQSHLIKQLEGLNLDTQRVLRNQEEAHSADATSYQQLYKELSQCYQALVSSEAKLRQSHQELSSQLAQKDQQILELQAGLQQQQQEQIQLQQELQLQQQPQLTAIYPSPQKQTNFKALASEQVDAVAQKSSPDQASTRGSCPRPEGSTFHQRSASSIRRQQGAPVQRSRSLSPAGSVGFGSERRKEAEERIRDLEELLQLKMEENEELRRAHDKRRERLRLIQTNYKAVRDQLKEMEKSNGMPGGRIQRAAPWQLRQEDSDAVWNELAYLKNLTRKLSIEKAGLEEELDMLRVQAAMDRATVKELHLCLANKHQELLHKMVEEHQVKSSTPKKPSLLSGRMEQLLKKIDQLEQRMISMEEQTERLKDEKEQLLEVNEDLAHNCRKLQASLDHQRTQEAAREKAAHAQAVAQEEQHCSEVKALEVQLASSQKEATKLHQQLLKLRQELGILRAAKDFYRNRAAGPMRAGGIANSISSKVKFKTTRHRGLLRQRSHQRVSANQAISWQGPSSSAAKDEWEDMSVESDSAEEYSDSLNSLPSGTVPHRQHTNRQSYRWSPISNTEAPAAESHRKQPDVLARDDKQREPWDRGTRGEKSRQRRKRMLVKTQRCSSSSLQQRIESLQRHVDILRSARKDAMLSARDLQRANEMITAQLNSLTEKLCSSKQLTQKLTSDLAGVQQQKKVLEMELKQWKQIKFPPQTTIPPTAPANVECSCQCRTIPAPANPALQALEAEVKQLQAKLKSASAEVTRQVAANKALRGQLQEKEDKLCQLQDKLSHTERDVNMKRQLVEDLKTRLKFLQEMEKSYRGQVEELEKKVKTLSEEASNRKALIESLKRRLNVATTEKSQYEASCAKLKEDLEKKEQRMHALQARVGAGEQALAALEQTATEQMEGLTQQSSHALERVQRQLGQAYSQLEQLHSFIKALASEILLDVQEVKQQLMKRRRLRQANSVAAKGGLSAKSMIKAKSIAASILNMSENDLADIMETDQGTADCSEYPRDQQWLAHVNHILQQKIPSAGQLMEAVRVKMKERKVLTEELATLATPVSEKA</sequence>
<dbReference type="PANTHER" id="PTHR18957:SF0">
    <property type="entry name" value="CENTLEIN"/>
    <property type="match status" value="1"/>
</dbReference>